<evidence type="ECO:0000313" key="2">
    <source>
        <dbReference type="Proteomes" id="UP000215914"/>
    </source>
</evidence>
<reference evidence="1" key="2">
    <citation type="submission" date="2020-06" db="EMBL/GenBank/DDBJ databases">
        <title>Helianthus annuus Genome sequencing and assembly Release 2.</title>
        <authorList>
            <person name="Gouzy J."/>
            <person name="Langlade N."/>
            <person name="Munos S."/>
        </authorList>
    </citation>
    <scope>NUCLEOTIDE SEQUENCE</scope>
    <source>
        <tissue evidence="1">Leaves</tissue>
    </source>
</reference>
<dbReference type="Proteomes" id="UP000215914">
    <property type="component" value="Unassembled WGS sequence"/>
</dbReference>
<organism evidence="1 2">
    <name type="scientific">Helianthus annuus</name>
    <name type="common">Common sunflower</name>
    <dbReference type="NCBI Taxonomy" id="4232"/>
    <lineage>
        <taxon>Eukaryota</taxon>
        <taxon>Viridiplantae</taxon>
        <taxon>Streptophyta</taxon>
        <taxon>Embryophyta</taxon>
        <taxon>Tracheophyta</taxon>
        <taxon>Spermatophyta</taxon>
        <taxon>Magnoliopsida</taxon>
        <taxon>eudicotyledons</taxon>
        <taxon>Gunneridae</taxon>
        <taxon>Pentapetalae</taxon>
        <taxon>asterids</taxon>
        <taxon>campanulids</taxon>
        <taxon>Asterales</taxon>
        <taxon>Asteraceae</taxon>
        <taxon>Asteroideae</taxon>
        <taxon>Heliantheae alliance</taxon>
        <taxon>Heliantheae</taxon>
        <taxon>Helianthus</taxon>
    </lineage>
</organism>
<reference evidence="1" key="1">
    <citation type="journal article" date="2017" name="Nature">
        <title>The sunflower genome provides insights into oil metabolism, flowering and Asterid evolution.</title>
        <authorList>
            <person name="Badouin H."/>
            <person name="Gouzy J."/>
            <person name="Grassa C.J."/>
            <person name="Murat F."/>
            <person name="Staton S.E."/>
            <person name="Cottret L."/>
            <person name="Lelandais-Briere C."/>
            <person name="Owens G.L."/>
            <person name="Carrere S."/>
            <person name="Mayjonade B."/>
            <person name="Legrand L."/>
            <person name="Gill N."/>
            <person name="Kane N.C."/>
            <person name="Bowers J.E."/>
            <person name="Hubner S."/>
            <person name="Bellec A."/>
            <person name="Berard A."/>
            <person name="Berges H."/>
            <person name="Blanchet N."/>
            <person name="Boniface M.C."/>
            <person name="Brunel D."/>
            <person name="Catrice O."/>
            <person name="Chaidir N."/>
            <person name="Claudel C."/>
            <person name="Donnadieu C."/>
            <person name="Faraut T."/>
            <person name="Fievet G."/>
            <person name="Helmstetter N."/>
            <person name="King M."/>
            <person name="Knapp S.J."/>
            <person name="Lai Z."/>
            <person name="Le Paslier M.C."/>
            <person name="Lippi Y."/>
            <person name="Lorenzon L."/>
            <person name="Mandel J.R."/>
            <person name="Marage G."/>
            <person name="Marchand G."/>
            <person name="Marquand E."/>
            <person name="Bret-Mestries E."/>
            <person name="Morien E."/>
            <person name="Nambeesan S."/>
            <person name="Nguyen T."/>
            <person name="Pegot-Espagnet P."/>
            <person name="Pouilly N."/>
            <person name="Raftis F."/>
            <person name="Sallet E."/>
            <person name="Schiex T."/>
            <person name="Thomas J."/>
            <person name="Vandecasteele C."/>
            <person name="Vares D."/>
            <person name="Vear F."/>
            <person name="Vautrin S."/>
            <person name="Crespi M."/>
            <person name="Mangin B."/>
            <person name="Burke J.M."/>
            <person name="Salse J."/>
            <person name="Munos S."/>
            <person name="Vincourt P."/>
            <person name="Rieseberg L.H."/>
            <person name="Langlade N.B."/>
        </authorList>
    </citation>
    <scope>NUCLEOTIDE SEQUENCE</scope>
    <source>
        <tissue evidence="1">Leaves</tissue>
    </source>
</reference>
<gene>
    <name evidence="1" type="ORF">HanXRQr2_Chr11g0471951</name>
</gene>
<keyword evidence="2" id="KW-1185">Reference proteome</keyword>
<evidence type="ECO:0000313" key="1">
    <source>
        <dbReference type="EMBL" id="KAF5780442.1"/>
    </source>
</evidence>
<sequence length="104" mass="11281">MFQRLLKPWAGYRLTLPSQITPVPPPPIPQLTPHNLAGPPPLCRRTASQVSQVHLLSAVAPQGVSFALESVLCPSPLSFVTVVDLVFRSASNGRSCLHYSNVRV</sequence>
<dbReference type="AlphaFoldDB" id="A0A9K3MYH2"/>
<proteinExistence type="predicted"/>
<name>A0A9K3MYH2_HELAN</name>
<dbReference type="EMBL" id="MNCJ02000326">
    <property type="protein sequence ID" value="KAF5780442.1"/>
    <property type="molecule type" value="Genomic_DNA"/>
</dbReference>
<protein>
    <submittedName>
        <fullName evidence="1">Uncharacterized protein</fullName>
    </submittedName>
</protein>
<dbReference type="Gramene" id="mRNA:HanXRQr2_Chr11g0471951">
    <property type="protein sequence ID" value="mRNA:HanXRQr2_Chr11g0471951"/>
    <property type="gene ID" value="HanXRQr2_Chr11g0471951"/>
</dbReference>
<comment type="caution">
    <text evidence="1">The sequence shown here is derived from an EMBL/GenBank/DDBJ whole genome shotgun (WGS) entry which is preliminary data.</text>
</comment>
<accession>A0A9K3MYH2</accession>